<gene>
    <name evidence="3" type="ORF">GBAR_LOCUS20102</name>
</gene>
<keyword evidence="1" id="KW-0862">Zinc</keyword>
<proteinExistence type="predicted"/>
<dbReference type="Proteomes" id="UP001174909">
    <property type="component" value="Unassembled WGS sequence"/>
</dbReference>
<organism evidence="3 4">
    <name type="scientific">Geodia barretti</name>
    <name type="common">Barrett's horny sponge</name>
    <dbReference type="NCBI Taxonomy" id="519541"/>
    <lineage>
        <taxon>Eukaryota</taxon>
        <taxon>Metazoa</taxon>
        <taxon>Porifera</taxon>
        <taxon>Demospongiae</taxon>
        <taxon>Heteroscleromorpha</taxon>
        <taxon>Tetractinellida</taxon>
        <taxon>Astrophorina</taxon>
        <taxon>Geodiidae</taxon>
        <taxon>Geodia</taxon>
    </lineage>
</organism>
<dbReference type="AlphaFoldDB" id="A0AA35STE8"/>
<reference evidence="3" key="1">
    <citation type="submission" date="2023-03" db="EMBL/GenBank/DDBJ databases">
        <authorList>
            <person name="Steffen K."/>
            <person name="Cardenas P."/>
        </authorList>
    </citation>
    <scope>NUCLEOTIDE SEQUENCE</scope>
</reference>
<name>A0AA35STE8_GEOBA</name>
<feature type="domain" description="SWIM-type" evidence="2">
    <location>
        <begin position="27"/>
        <end position="71"/>
    </location>
</feature>
<evidence type="ECO:0000313" key="3">
    <source>
        <dbReference type="EMBL" id="CAI8035840.1"/>
    </source>
</evidence>
<keyword evidence="1" id="KW-0479">Metal-binding</keyword>
<comment type="caution">
    <text evidence="3">The sequence shown here is derived from an EMBL/GenBank/DDBJ whole genome shotgun (WGS) entry which is preliminary data.</text>
</comment>
<dbReference type="GO" id="GO:0008270">
    <property type="term" value="F:zinc ion binding"/>
    <property type="evidence" value="ECO:0007669"/>
    <property type="project" value="UniProtKB-KW"/>
</dbReference>
<keyword evidence="1" id="KW-0863">Zinc-finger</keyword>
<protein>
    <recommendedName>
        <fullName evidence="2">SWIM-type domain-containing protein</fullName>
    </recommendedName>
</protein>
<evidence type="ECO:0000259" key="2">
    <source>
        <dbReference type="PROSITE" id="PS50966"/>
    </source>
</evidence>
<sequence>MYSSVIGKIEKAKRYAEEKGRVTFSSFVVTFRGENDDHKVEYNDGNLTCTCTFFPGHGFCSHSMALQRMLEEMLPPVEVPQN</sequence>
<evidence type="ECO:0000256" key="1">
    <source>
        <dbReference type="PROSITE-ProRule" id="PRU00325"/>
    </source>
</evidence>
<dbReference type="EMBL" id="CASHTH010002827">
    <property type="protein sequence ID" value="CAI8035840.1"/>
    <property type="molecule type" value="Genomic_DNA"/>
</dbReference>
<dbReference type="InterPro" id="IPR007527">
    <property type="entry name" value="Znf_SWIM"/>
</dbReference>
<keyword evidence="4" id="KW-1185">Reference proteome</keyword>
<accession>A0AA35STE8</accession>
<evidence type="ECO:0000313" key="4">
    <source>
        <dbReference type="Proteomes" id="UP001174909"/>
    </source>
</evidence>
<dbReference type="PROSITE" id="PS50966">
    <property type="entry name" value="ZF_SWIM"/>
    <property type="match status" value="1"/>
</dbReference>